<evidence type="ECO:0000256" key="2">
    <source>
        <dbReference type="ARBA" id="ARBA00008834"/>
    </source>
</evidence>
<evidence type="ECO:0000256" key="6">
    <source>
        <dbReference type="ARBA" id="ARBA00023157"/>
    </source>
</evidence>
<dbReference type="GO" id="GO:0004650">
    <property type="term" value="F:polygalacturonase activity"/>
    <property type="evidence" value="ECO:0007669"/>
    <property type="project" value="InterPro"/>
</dbReference>
<dbReference type="RefSeq" id="XP_040627051.1">
    <property type="nucleotide sequence ID" value="XM_040770938.1"/>
</dbReference>
<evidence type="ECO:0000256" key="1">
    <source>
        <dbReference type="ARBA" id="ARBA00004613"/>
    </source>
</evidence>
<dbReference type="GO" id="GO:0047911">
    <property type="term" value="F:galacturan 1,4-alpha-galacturonidase activity"/>
    <property type="evidence" value="ECO:0007669"/>
    <property type="project" value="UniProtKB-EC"/>
</dbReference>
<feature type="signal peptide" evidence="17">
    <location>
        <begin position="1"/>
        <end position="19"/>
    </location>
</feature>
<dbReference type="AlphaFoldDB" id="M5FV65"/>
<evidence type="ECO:0000256" key="15">
    <source>
        <dbReference type="PROSITE-ProRule" id="PRU10052"/>
    </source>
</evidence>
<dbReference type="PANTHER" id="PTHR31736">
    <property type="match status" value="1"/>
</dbReference>
<comment type="subcellular location">
    <subcellularLocation>
        <location evidence="1">Secreted</location>
    </subcellularLocation>
</comment>
<keyword evidence="11" id="KW-0624">Polysaccharide degradation</keyword>
<dbReference type="GeneID" id="63686000"/>
<organism evidence="18 19">
    <name type="scientific">Dacryopinax primogenitus (strain DJM 731)</name>
    <name type="common">Brown rot fungus</name>
    <dbReference type="NCBI Taxonomy" id="1858805"/>
    <lineage>
        <taxon>Eukaryota</taxon>
        <taxon>Fungi</taxon>
        <taxon>Dikarya</taxon>
        <taxon>Basidiomycota</taxon>
        <taxon>Agaricomycotina</taxon>
        <taxon>Dacrymycetes</taxon>
        <taxon>Dacrymycetales</taxon>
        <taxon>Dacrymycetaceae</taxon>
        <taxon>Dacryopinax</taxon>
    </lineage>
</organism>
<evidence type="ECO:0000256" key="12">
    <source>
        <dbReference type="ARBA" id="ARBA00037312"/>
    </source>
</evidence>
<dbReference type="InterPro" id="IPR011050">
    <property type="entry name" value="Pectin_lyase_fold/virulence"/>
</dbReference>
<evidence type="ECO:0000256" key="13">
    <source>
        <dbReference type="ARBA" id="ARBA00038933"/>
    </source>
</evidence>
<sequence length="426" mass="45864">MVLLLLPLLLNLLSLAVSASVVKVHRMCHVVPVGKGGDDGPSILSAFNQCGQNGKIVLDQYYSVNTVLNTTGLNNVHIELSGVLQDTPDIAYWSPNSIFLTYQNAEQHYSWTTLLLIISSSLMLRFPQYGGGTIDGNGQVWYDGLTTGGSTGVAGGSSTTFARPVPLTVFNSKNVLITNITYLNSPFWNNFVYQSQYVEYSWITMSSHSYSKNFASNTDGWDIYRSDHITIHDCEINNGDDCVSFKPNTTNAWVYNMVCNGSHGISVGSLGQYAGETDIVANVLVNNITMLNAQNGARIKVFGGNPSPNSMAGGGTGYVKNITYSNFYVNNTDFPITTNQCYSTPAATCEAYPSKLTISDVHYINVTGMSSGAENATVVTLECSEPCTDFTATGTHLVPPAKFGSPVYLCANITNTGALDFSCTAP</sequence>
<dbReference type="PANTHER" id="PTHR31736:SF12">
    <property type="entry name" value="EXO-POLYGALACTURONASE, PUTATIVE-RELATED"/>
    <property type="match status" value="1"/>
</dbReference>
<evidence type="ECO:0000256" key="11">
    <source>
        <dbReference type="ARBA" id="ARBA00023326"/>
    </source>
</evidence>
<dbReference type="OMA" id="INQCYST"/>
<keyword evidence="19" id="KW-1185">Reference proteome</keyword>
<keyword evidence="6" id="KW-1015">Disulfide bond</keyword>
<keyword evidence="4 17" id="KW-0732">Signal</keyword>
<dbReference type="GO" id="GO:0005576">
    <property type="term" value="C:extracellular region"/>
    <property type="evidence" value="ECO:0007669"/>
    <property type="project" value="UniProtKB-SubCell"/>
</dbReference>
<comment type="catalytic activity">
    <reaction evidence="14">
        <text>[(1-&gt;4)-alpha-D-galacturonosyl](n) + H2O = alpha-D-galacturonate + [(1-&gt;4)-alpha-D-galacturonosyl](n-1)</text>
        <dbReference type="Rhea" id="RHEA:14117"/>
        <dbReference type="Rhea" id="RHEA-COMP:14570"/>
        <dbReference type="Rhea" id="RHEA-COMP:14572"/>
        <dbReference type="ChEBI" id="CHEBI:15377"/>
        <dbReference type="ChEBI" id="CHEBI:58658"/>
        <dbReference type="ChEBI" id="CHEBI:140523"/>
        <dbReference type="EC" id="3.2.1.67"/>
    </reaction>
</comment>
<name>M5FV65_DACPD</name>
<accession>M5FV65</accession>
<keyword evidence="5 16" id="KW-0378">Hydrolase</keyword>
<gene>
    <name evidence="18" type="ORF">DACRYDRAFT_127566</name>
</gene>
<dbReference type="GO" id="GO:0000272">
    <property type="term" value="P:polysaccharide catabolic process"/>
    <property type="evidence" value="ECO:0007669"/>
    <property type="project" value="UniProtKB-KW"/>
</dbReference>
<keyword evidence="7" id="KW-0325">Glycoprotein</keyword>
<evidence type="ECO:0000256" key="10">
    <source>
        <dbReference type="ARBA" id="ARBA00023316"/>
    </source>
</evidence>
<evidence type="ECO:0000256" key="8">
    <source>
        <dbReference type="ARBA" id="ARBA00023277"/>
    </source>
</evidence>
<dbReference type="OrthoDB" id="187139at2759"/>
<evidence type="ECO:0000256" key="16">
    <source>
        <dbReference type="RuleBase" id="RU361169"/>
    </source>
</evidence>
<dbReference type="EC" id="3.2.1.67" evidence="13"/>
<dbReference type="PROSITE" id="PS00502">
    <property type="entry name" value="POLYGALACTURONASE"/>
    <property type="match status" value="1"/>
</dbReference>
<reference evidence="18 19" key="1">
    <citation type="journal article" date="2012" name="Science">
        <title>The Paleozoic origin of enzymatic lignin decomposition reconstructed from 31 fungal genomes.</title>
        <authorList>
            <person name="Floudas D."/>
            <person name="Binder M."/>
            <person name="Riley R."/>
            <person name="Barry K."/>
            <person name="Blanchette R.A."/>
            <person name="Henrissat B."/>
            <person name="Martinez A.T."/>
            <person name="Otillar R."/>
            <person name="Spatafora J.W."/>
            <person name="Yadav J.S."/>
            <person name="Aerts A."/>
            <person name="Benoit I."/>
            <person name="Boyd A."/>
            <person name="Carlson A."/>
            <person name="Copeland A."/>
            <person name="Coutinho P.M."/>
            <person name="de Vries R.P."/>
            <person name="Ferreira P."/>
            <person name="Findley K."/>
            <person name="Foster B."/>
            <person name="Gaskell J."/>
            <person name="Glotzer D."/>
            <person name="Gorecki P."/>
            <person name="Heitman J."/>
            <person name="Hesse C."/>
            <person name="Hori C."/>
            <person name="Igarashi K."/>
            <person name="Jurgens J.A."/>
            <person name="Kallen N."/>
            <person name="Kersten P."/>
            <person name="Kohler A."/>
            <person name="Kuees U."/>
            <person name="Kumar T.K.A."/>
            <person name="Kuo A."/>
            <person name="LaButti K."/>
            <person name="Larrondo L.F."/>
            <person name="Lindquist E."/>
            <person name="Ling A."/>
            <person name="Lombard V."/>
            <person name="Lucas S."/>
            <person name="Lundell T."/>
            <person name="Martin R."/>
            <person name="McLaughlin D.J."/>
            <person name="Morgenstern I."/>
            <person name="Morin E."/>
            <person name="Murat C."/>
            <person name="Nagy L.G."/>
            <person name="Nolan M."/>
            <person name="Ohm R.A."/>
            <person name="Patyshakuliyeva A."/>
            <person name="Rokas A."/>
            <person name="Ruiz-Duenas F.J."/>
            <person name="Sabat G."/>
            <person name="Salamov A."/>
            <person name="Samejima M."/>
            <person name="Schmutz J."/>
            <person name="Slot J.C."/>
            <person name="St John F."/>
            <person name="Stenlid J."/>
            <person name="Sun H."/>
            <person name="Sun S."/>
            <person name="Syed K."/>
            <person name="Tsang A."/>
            <person name="Wiebenga A."/>
            <person name="Young D."/>
            <person name="Pisabarro A."/>
            <person name="Eastwood D.C."/>
            <person name="Martin F."/>
            <person name="Cullen D."/>
            <person name="Grigoriev I.V."/>
            <person name="Hibbett D.S."/>
        </authorList>
    </citation>
    <scope>NUCLEOTIDE SEQUENCE [LARGE SCALE GENOMIC DNA]</scope>
    <source>
        <strain evidence="18 19">DJM-731 SS1</strain>
    </source>
</reference>
<proteinExistence type="inferred from homology"/>
<evidence type="ECO:0000313" key="18">
    <source>
        <dbReference type="EMBL" id="EJU00154.1"/>
    </source>
</evidence>
<dbReference type="InterPro" id="IPR000743">
    <property type="entry name" value="Glyco_hydro_28"/>
</dbReference>
<keyword evidence="9 16" id="KW-0326">Glycosidase</keyword>
<evidence type="ECO:0000256" key="3">
    <source>
        <dbReference type="ARBA" id="ARBA00022525"/>
    </source>
</evidence>
<dbReference type="InterPro" id="IPR012334">
    <property type="entry name" value="Pectin_lyas_fold"/>
</dbReference>
<evidence type="ECO:0000256" key="5">
    <source>
        <dbReference type="ARBA" id="ARBA00022801"/>
    </source>
</evidence>
<comment type="function">
    <text evidence="12">Specific in hydrolyzing the terminal glycosidic bond of polygalacturonic acid and oligogalacturonates.</text>
</comment>
<dbReference type="Pfam" id="PF00295">
    <property type="entry name" value="Glyco_hydro_28"/>
    <property type="match status" value="1"/>
</dbReference>
<dbReference type="Gene3D" id="2.160.20.10">
    <property type="entry name" value="Single-stranded right-handed beta-helix, Pectin lyase-like"/>
    <property type="match status" value="1"/>
</dbReference>
<dbReference type="STRING" id="1858805.M5FV65"/>
<protein>
    <recommendedName>
        <fullName evidence="13">galacturonan 1,4-alpha-galacturonidase</fullName>
        <ecNumber evidence="13">3.2.1.67</ecNumber>
    </recommendedName>
</protein>
<evidence type="ECO:0000313" key="19">
    <source>
        <dbReference type="Proteomes" id="UP000030653"/>
    </source>
</evidence>
<keyword evidence="8" id="KW-0119">Carbohydrate metabolism</keyword>
<dbReference type="Proteomes" id="UP000030653">
    <property type="component" value="Unassembled WGS sequence"/>
</dbReference>
<evidence type="ECO:0000256" key="14">
    <source>
        <dbReference type="ARBA" id="ARBA00048766"/>
    </source>
</evidence>
<keyword evidence="10" id="KW-0961">Cell wall biogenesis/degradation</keyword>
<dbReference type="EMBL" id="JH795868">
    <property type="protein sequence ID" value="EJU00154.1"/>
    <property type="molecule type" value="Genomic_DNA"/>
</dbReference>
<dbReference type="GO" id="GO:0071555">
    <property type="term" value="P:cell wall organization"/>
    <property type="evidence" value="ECO:0007669"/>
    <property type="project" value="UniProtKB-KW"/>
</dbReference>
<comment type="similarity">
    <text evidence="2 16">Belongs to the glycosyl hydrolase 28 family.</text>
</comment>
<evidence type="ECO:0000256" key="7">
    <source>
        <dbReference type="ARBA" id="ARBA00023180"/>
    </source>
</evidence>
<evidence type="ECO:0000256" key="17">
    <source>
        <dbReference type="SAM" id="SignalP"/>
    </source>
</evidence>
<feature type="active site" evidence="15">
    <location>
        <position position="263"/>
    </location>
</feature>
<keyword evidence="3" id="KW-0964">Secreted</keyword>
<dbReference type="HOGENOM" id="CLU_016031_1_0_1"/>
<dbReference type="SUPFAM" id="SSF51126">
    <property type="entry name" value="Pectin lyase-like"/>
    <property type="match status" value="1"/>
</dbReference>
<evidence type="ECO:0000256" key="4">
    <source>
        <dbReference type="ARBA" id="ARBA00022729"/>
    </source>
</evidence>
<feature type="chain" id="PRO_5004067338" description="galacturonan 1,4-alpha-galacturonidase" evidence="17">
    <location>
        <begin position="20"/>
        <end position="426"/>
    </location>
</feature>
<evidence type="ECO:0000256" key="9">
    <source>
        <dbReference type="ARBA" id="ARBA00023295"/>
    </source>
</evidence>